<evidence type="ECO:0000313" key="4">
    <source>
        <dbReference type="EMBL" id="MDO5457947.1"/>
    </source>
</evidence>
<dbReference type="InterPro" id="IPR055247">
    <property type="entry name" value="InsJ-like_HTH"/>
</dbReference>
<evidence type="ECO:0000313" key="5">
    <source>
        <dbReference type="Proteomes" id="UP001171751"/>
    </source>
</evidence>
<accession>A0AA43UDH4</accession>
<dbReference type="InterPro" id="IPR010921">
    <property type="entry name" value="Trp_repressor/repl_initiator"/>
</dbReference>
<dbReference type="GO" id="GO:0043565">
    <property type="term" value="F:sequence-specific DNA binding"/>
    <property type="evidence" value="ECO:0007669"/>
    <property type="project" value="InterPro"/>
</dbReference>
<dbReference type="SUPFAM" id="SSF46689">
    <property type="entry name" value="Homeodomain-like"/>
    <property type="match status" value="1"/>
</dbReference>
<dbReference type="InterPro" id="IPR009057">
    <property type="entry name" value="Homeodomain-like_sf"/>
</dbReference>
<dbReference type="PANTHER" id="PTHR33795:SF1">
    <property type="entry name" value="INSERTION ELEMENT IS150 PROTEIN INSJ"/>
    <property type="match status" value="1"/>
</dbReference>
<dbReference type="GO" id="GO:0004803">
    <property type="term" value="F:transposase activity"/>
    <property type="evidence" value="ECO:0007669"/>
    <property type="project" value="InterPro"/>
</dbReference>
<protein>
    <submittedName>
        <fullName evidence="4">Helix-turn-helix domain-containing protein</fullName>
    </submittedName>
</protein>
<proteinExistence type="inferred from homology"/>
<dbReference type="SUPFAM" id="SSF48295">
    <property type="entry name" value="TrpR-like"/>
    <property type="match status" value="1"/>
</dbReference>
<dbReference type="InterPro" id="IPR052057">
    <property type="entry name" value="IS150/IS1296_orfA-like"/>
</dbReference>
<evidence type="ECO:0000256" key="2">
    <source>
        <dbReference type="SAM" id="MobiDB-lite"/>
    </source>
</evidence>
<comment type="similarity">
    <text evidence="1">Belongs to the IS150/IS1296 orfA family.</text>
</comment>
<feature type="region of interest" description="Disordered" evidence="2">
    <location>
        <begin position="111"/>
        <end position="144"/>
    </location>
</feature>
<feature type="domain" description="Insertion element IS150 protein InsJ-like helix-turn-helix" evidence="3">
    <location>
        <begin position="67"/>
        <end position="119"/>
    </location>
</feature>
<dbReference type="Pfam" id="PF13518">
    <property type="entry name" value="HTH_28"/>
    <property type="match status" value="1"/>
</dbReference>
<dbReference type="InterPro" id="IPR036388">
    <property type="entry name" value="WH-like_DNA-bd_sf"/>
</dbReference>
<dbReference type="AlphaFoldDB" id="A0AA43UDH4"/>
<keyword evidence="5" id="KW-1185">Reference proteome</keyword>
<dbReference type="Pfam" id="PF01527">
    <property type="entry name" value="HTH_Tnp_1"/>
    <property type="match status" value="1"/>
</dbReference>
<evidence type="ECO:0000256" key="1">
    <source>
        <dbReference type="ARBA" id="ARBA00038232"/>
    </source>
</evidence>
<dbReference type="GO" id="GO:0006313">
    <property type="term" value="P:DNA transposition"/>
    <property type="evidence" value="ECO:0007669"/>
    <property type="project" value="InterPro"/>
</dbReference>
<dbReference type="EMBL" id="JAUNQW010000039">
    <property type="protein sequence ID" value="MDO5457947.1"/>
    <property type="molecule type" value="Genomic_DNA"/>
</dbReference>
<name>A0AA43UDH4_9LACT</name>
<dbReference type="Gene3D" id="1.10.10.10">
    <property type="entry name" value="Winged helix-like DNA-binding domain superfamily/Winged helix DNA-binding domain"/>
    <property type="match status" value="2"/>
</dbReference>
<dbReference type="InterPro" id="IPR002514">
    <property type="entry name" value="Transposase_8"/>
</dbReference>
<organism evidence="4 5">
    <name type="scientific">Atopococcus tabaci</name>
    <dbReference type="NCBI Taxonomy" id="269774"/>
    <lineage>
        <taxon>Bacteria</taxon>
        <taxon>Bacillati</taxon>
        <taxon>Bacillota</taxon>
        <taxon>Bacilli</taxon>
        <taxon>Lactobacillales</taxon>
        <taxon>Carnobacteriaceae</taxon>
        <taxon>Atopococcus</taxon>
    </lineage>
</organism>
<dbReference type="Proteomes" id="UP001171751">
    <property type="component" value="Unassembled WGS sequence"/>
</dbReference>
<feature type="compositionally biased region" description="Basic and acidic residues" evidence="2">
    <location>
        <begin position="125"/>
        <end position="144"/>
    </location>
</feature>
<sequence length="179" mass="20990">MSEKYSYEFKMKIVEEYLEGALGYRLLAKKYNVSHHSLIVKWVNPYRESGKQGLQRKKTHKKYPLNFKLDVLRFKQDTGASYRETANAFGISEPSIISNWKRAYTIEGAPGLNKLQGRPPQMSKSNKDNQKKSQKKKVDDTSEIERLKKENDYLRIELAYLKKLEELGLKDPREDNNQK</sequence>
<dbReference type="Gene3D" id="6.10.250.2730">
    <property type="match status" value="1"/>
</dbReference>
<gene>
    <name evidence="4" type="ORF">Q4F26_06315</name>
</gene>
<evidence type="ECO:0000259" key="3">
    <source>
        <dbReference type="Pfam" id="PF13518"/>
    </source>
</evidence>
<dbReference type="PANTHER" id="PTHR33795">
    <property type="entry name" value="INSERTION ELEMENT IS150 PROTEIN INSJ"/>
    <property type="match status" value="1"/>
</dbReference>
<reference evidence="4" key="1">
    <citation type="submission" date="2023-07" db="EMBL/GenBank/DDBJ databases">
        <title>Between Cages and Wild: Unraveling the Impact of Captivity on Animal Microbiomes and Antimicrobial Resistance.</title>
        <authorList>
            <person name="Schmartz G.P."/>
            <person name="Rehner J."/>
            <person name="Schuff M.J."/>
            <person name="Becker S.L."/>
            <person name="Kravczyk M."/>
            <person name="Gurevich A."/>
            <person name="Francke R."/>
            <person name="Mueller R."/>
            <person name="Keller V."/>
            <person name="Keller A."/>
        </authorList>
    </citation>
    <scope>NUCLEOTIDE SEQUENCE</scope>
    <source>
        <strain evidence="4">S39M_St_73</strain>
    </source>
</reference>
<comment type="caution">
    <text evidence="4">The sequence shown here is derived from an EMBL/GenBank/DDBJ whole genome shotgun (WGS) entry which is preliminary data.</text>
</comment>